<evidence type="ECO:0000313" key="11">
    <source>
        <dbReference type="Proteomes" id="UP001497525"/>
    </source>
</evidence>
<dbReference type="InterPro" id="IPR016194">
    <property type="entry name" value="SPOC-like_C_dom_sf"/>
</dbReference>
<evidence type="ECO:0000256" key="3">
    <source>
        <dbReference type="ARBA" id="ARBA00022553"/>
    </source>
</evidence>
<feature type="compositionally biased region" description="Basic residues" evidence="7">
    <location>
        <begin position="34"/>
        <end position="43"/>
    </location>
</feature>
<evidence type="ECO:0000259" key="8">
    <source>
        <dbReference type="PROSITE" id="PS50102"/>
    </source>
</evidence>
<dbReference type="EMBL" id="CAXLJL010000889">
    <property type="protein sequence ID" value="CAL5141548.1"/>
    <property type="molecule type" value="Genomic_DNA"/>
</dbReference>
<sequence length="799" mass="88128">MMKRRGVVDSIHHSKRRRSSAMSDSDTDGSLKKFPSHPRKALLRRPSPDTVRAYQGQVDVEHFHRGTKRNPSIHSGTQRFTLGGHPNNLLSKYTEKKSRLNMSLARSLDRSSRSYSNPLNRVDPVFAAAAAAAVMNAGLIPPPTSTDLANLSLASGSGSSNTSAAAVAAVAAAAMNAAAMAAALGVGVPSKQSSQASRSLMGSSQSSSYRSILSASRNMRALLNTRQNSNVPRLPRVNSQTQRRDKDSAGQSTNRFPHHLDHRDPEDDPSATRTLFVGNLMPEITEADLRMLFERYGFIEDIDIKRREPESGVNAYAFIRFVNLDMAHRAKVDMSGQLIGQFTCKIGYGKVVPTRCLWVGGLGPWITYPAFAALLDEFGPPERIIWPSGKNYANVLFPSVEQAIIAAETLRGYPLGGNDKRIRVDFTDESHMTHDPLLMRRKTNSSTLANSEHTTHKESFHTRSDRDFSHRVSEEPSHSQHRRSKREHDSHRERSFGIQLSRAESSHKTRRSAREVLTPKRRVRNSVSSDSESASTDVAPLLKIPKSPKQVKKEEPPSPRIQNIPLTPETAVNVEQLANCLPVAWDGTFFLKSSNFPCRMHILRGDQSLVDQFMSCRKSLNSVGAGRPKSSISSPDSKGEHSADDSDQLACLRITQRMKLDPVKLEDVSQRINTAGNSGFCVLLAVPSPTSGSNQSHLPHNADSVDIHKQPQRPLRNLIAYLRTKDSAGVVLLNPLRSNLKHNNPSVSADGLPITGVLHAFPPCGFAFELLQERAVRLQKEYAKDDHLVILLIRSTGSL</sequence>
<evidence type="ECO:0000256" key="7">
    <source>
        <dbReference type="SAM" id="MobiDB-lite"/>
    </source>
</evidence>
<dbReference type="AlphaFoldDB" id="A0AAV2TXE9"/>
<dbReference type="SUPFAM" id="SSF100939">
    <property type="entry name" value="SPOC domain-like"/>
    <property type="match status" value="1"/>
</dbReference>
<feature type="compositionally biased region" description="Basic and acidic residues" evidence="7">
    <location>
        <begin position="486"/>
        <end position="495"/>
    </location>
</feature>
<dbReference type="SMART" id="SM00360">
    <property type="entry name" value="RRM"/>
    <property type="match status" value="2"/>
</dbReference>
<gene>
    <name evidence="10" type="ORF">CDAUBV1_LOCUS16778</name>
</gene>
<evidence type="ECO:0000256" key="6">
    <source>
        <dbReference type="PROSITE-ProRule" id="PRU00176"/>
    </source>
</evidence>
<dbReference type="CDD" id="cd21544">
    <property type="entry name" value="SPOC_RBM15-like"/>
    <property type="match status" value="1"/>
</dbReference>
<feature type="domain" description="RRM" evidence="8">
    <location>
        <begin position="273"/>
        <end position="351"/>
    </location>
</feature>
<feature type="region of interest" description="Disordered" evidence="7">
    <location>
        <begin position="433"/>
        <end position="564"/>
    </location>
</feature>
<comment type="caution">
    <text evidence="10">The sequence shown here is derived from an EMBL/GenBank/DDBJ whole genome shotgun (WGS) entry which is preliminary data.</text>
</comment>
<feature type="region of interest" description="Disordered" evidence="7">
    <location>
        <begin position="621"/>
        <end position="647"/>
    </location>
</feature>
<dbReference type="GO" id="GO:0005634">
    <property type="term" value="C:nucleus"/>
    <property type="evidence" value="ECO:0007669"/>
    <property type="project" value="UniProtKB-SubCell"/>
</dbReference>
<dbReference type="PROSITE" id="PS50102">
    <property type="entry name" value="RRM"/>
    <property type="match status" value="2"/>
</dbReference>
<dbReference type="Gene3D" id="2.40.290.10">
    <property type="match status" value="1"/>
</dbReference>
<dbReference type="Pfam" id="PF07744">
    <property type="entry name" value="SPOC"/>
    <property type="match status" value="1"/>
</dbReference>
<accession>A0AAV2TXE9</accession>
<evidence type="ECO:0000256" key="2">
    <source>
        <dbReference type="ARBA" id="ARBA00005387"/>
    </source>
</evidence>
<keyword evidence="3" id="KW-0597">Phosphoprotein</keyword>
<feature type="compositionally biased region" description="Basic and acidic residues" evidence="7">
    <location>
        <begin position="504"/>
        <end position="518"/>
    </location>
</feature>
<dbReference type="Gene3D" id="3.30.70.330">
    <property type="match status" value="2"/>
</dbReference>
<dbReference type="Proteomes" id="UP001497525">
    <property type="component" value="Unassembled WGS sequence"/>
</dbReference>
<evidence type="ECO:0000256" key="5">
    <source>
        <dbReference type="ARBA" id="ARBA00023242"/>
    </source>
</evidence>
<feature type="compositionally biased region" description="Basic and acidic residues" evidence="7">
    <location>
        <begin position="453"/>
        <end position="478"/>
    </location>
</feature>
<dbReference type="InterPro" id="IPR000504">
    <property type="entry name" value="RRM_dom"/>
</dbReference>
<dbReference type="Pfam" id="PF00076">
    <property type="entry name" value="RRM_1"/>
    <property type="match status" value="1"/>
</dbReference>
<protein>
    <recommendedName>
        <fullName evidence="12">RNA-binding protein 15</fullName>
    </recommendedName>
</protein>
<feature type="compositionally biased region" description="Low complexity" evidence="7">
    <location>
        <begin position="526"/>
        <end position="539"/>
    </location>
</feature>
<dbReference type="InterPro" id="IPR012677">
    <property type="entry name" value="Nucleotide-bd_a/b_plait_sf"/>
</dbReference>
<keyword evidence="4 6" id="KW-0694">RNA-binding</keyword>
<evidence type="ECO:0000259" key="9">
    <source>
        <dbReference type="PROSITE" id="PS50917"/>
    </source>
</evidence>
<feature type="region of interest" description="Disordered" evidence="7">
    <location>
        <begin position="67"/>
        <end position="88"/>
    </location>
</feature>
<dbReference type="GO" id="GO:0003723">
    <property type="term" value="F:RNA binding"/>
    <property type="evidence" value="ECO:0007669"/>
    <property type="project" value="UniProtKB-UniRule"/>
</dbReference>
<feature type="region of interest" description="Disordered" evidence="7">
    <location>
        <begin position="224"/>
        <end position="273"/>
    </location>
</feature>
<dbReference type="PANTHER" id="PTHR23189">
    <property type="entry name" value="RNA RECOGNITION MOTIF-CONTAINING"/>
    <property type="match status" value="1"/>
</dbReference>
<feature type="compositionally biased region" description="Polar residues" evidence="7">
    <location>
        <begin position="69"/>
        <end position="80"/>
    </location>
</feature>
<reference evidence="10" key="1">
    <citation type="submission" date="2024-06" db="EMBL/GenBank/DDBJ databases">
        <authorList>
            <person name="Liu X."/>
            <person name="Lenzi L."/>
            <person name="Haldenby T S."/>
            <person name="Uol C."/>
        </authorList>
    </citation>
    <scope>NUCLEOTIDE SEQUENCE</scope>
</reference>
<keyword evidence="5" id="KW-0539">Nucleus</keyword>
<evidence type="ECO:0000256" key="1">
    <source>
        <dbReference type="ARBA" id="ARBA00004123"/>
    </source>
</evidence>
<dbReference type="SUPFAM" id="SSF54928">
    <property type="entry name" value="RNA-binding domain, RBD"/>
    <property type="match status" value="1"/>
</dbReference>
<feature type="domain" description="SPOC" evidence="9">
    <location>
        <begin position="574"/>
        <end position="796"/>
    </location>
</feature>
<dbReference type="InterPro" id="IPR010912">
    <property type="entry name" value="SPOC_met"/>
</dbReference>
<dbReference type="CDD" id="cd12310">
    <property type="entry name" value="RRM3_Spen"/>
    <property type="match status" value="1"/>
</dbReference>
<proteinExistence type="inferred from homology"/>
<feature type="region of interest" description="Disordered" evidence="7">
    <location>
        <begin position="1"/>
        <end position="51"/>
    </location>
</feature>
<comment type="subcellular location">
    <subcellularLocation>
        <location evidence="1">Nucleus</location>
    </subcellularLocation>
</comment>
<comment type="similarity">
    <text evidence="2">Belongs to the RRM Spen family.</text>
</comment>
<evidence type="ECO:0008006" key="12">
    <source>
        <dbReference type="Google" id="ProtNLM"/>
    </source>
</evidence>
<name>A0AAV2TXE9_CALDB</name>
<evidence type="ECO:0000256" key="4">
    <source>
        <dbReference type="ARBA" id="ARBA00022884"/>
    </source>
</evidence>
<feature type="domain" description="RRM" evidence="8">
    <location>
        <begin position="355"/>
        <end position="429"/>
    </location>
</feature>
<feature type="compositionally biased region" description="Basic and acidic residues" evidence="7">
    <location>
        <begin position="1"/>
        <end position="12"/>
    </location>
</feature>
<organism evidence="10 11">
    <name type="scientific">Calicophoron daubneyi</name>
    <name type="common">Rumen fluke</name>
    <name type="synonym">Paramphistomum daubneyi</name>
    <dbReference type="NCBI Taxonomy" id="300641"/>
    <lineage>
        <taxon>Eukaryota</taxon>
        <taxon>Metazoa</taxon>
        <taxon>Spiralia</taxon>
        <taxon>Lophotrochozoa</taxon>
        <taxon>Platyhelminthes</taxon>
        <taxon>Trematoda</taxon>
        <taxon>Digenea</taxon>
        <taxon>Plagiorchiida</taxon>
        <taxon>Pronocephalata</taxon>
        <taxon>Paramphistomoidea</taxon>
        <taxon>Paramphistomidae</taxon>
        <taxon>Calicophoron</taxon>
    </lineage>
</organism>
<dbReference type="InterPro" id="IPR012921">
    <property type="entry name" value="SPOC_C"/>
</dbReference>
<dbReference type="PROSITE" id="PS50917">
    <property type="entry name" value="SPOC"/>
    <property type="match status" value="1"/>
</dbReference>
<feature type="compositionally biased region" description="Polar residues" evidence="7">
    <location>
        <begin position="224"/>
        <end position="241"/>
    </location>
</feature>
<dbReference type="InterPro" id="IPR035979">
    <property type="entry name" value="RBD_domain_sf"/>
</dbReference>
<evidence type="ECO:0000313" key="10">
    <source>
        <dbReference type="EMBL" id="CAL5141548.1"/>
    </source>
</evidence>